<reference evidence="3 4" key="1">
    <citation type="submission" date="2017-06" db="EMBL/GenBank/DDBJ databases">
        <authorList>
            <person name="Kim H.J."/>
            <person name="Triplett B.A."/>
        </authorList>
    </citation>
    <scope>NUCLEOTIDE SEQUENCE [LARGE SCALE GENOMIC DNA]</scope>
    <source>
        <strain evidence="3 4">SCA</strain>
    </source>
</reference>
<evidence type="ECO:0000313" key="4">
    <source>
        <dbReference type="Proteomes" id="UP000198304"/>
    </source>
</evidence>
<dbReference type="AlphaFoldDB" id="A0A239EXI8"/>
<protein>
    <submittedName>
        <fullName evidence="3">ComF family protein</fullName>
    </submittedName>
</protein>
<sequence>MRKTNGLFRAYSEALLDLIYPPNMTCILCNSYLKGKTELGICCRCMKEISFVTENSCKKLSRPLVDQEDIEIYEDCEGTENSFHRRVAVVEYKGMIKDLIFRFKYYDATYLARNMAYMMAAVIKKKGIEGDMLIAVPLYPERERKRGYNQAHLLAKYISRNLDIEYKKGNLIRVKNTKVMHNLSRKQRRENLKNAFQVKDKQAVDGRDILLVDDIFTTGATADACSRVLMGEGAKSITVLTFARGV</sequence>
<comment type="similarity">
    <text evidence="1">Belongs to the ComF/GntX family.</text>
</comment>
<dbReference type="SUPFAM" id="SSF53271">
    <property type="entry name" value="PRTase-like"/>
    <property type="match status" value="1"/>
</dbReference>
<accession>A0A239EXI8</accession>
<evidence type="ECO:0000256" key="1">
    <source>
        <dbReference type="ARBA" id="ARBA00008007"/>
    </source>
</evidence>
<dbReference type="InterPro" id="IPR029057">
    <property type="entry name" value="PRTase-like"/>
</dbReference>
<dbReference type="Gene3D" id="3.40.50.2020">
    <property type="match status" value="1"/>
</dbReference>
<feature type="domain" description="Double zinc ribbon" evidence="2">
    <location>
        <begin position="15"/>
        <end position="76"/>
    </location>
</feature>
<organism evidence="3 4">
    <name type="scientific">Anaerovirgula multivorans</name>
    <dbReference type="NCBI Taxonomy" id="312168"/>
    <lineage>
        <taxon>Bacteria</taxon>
        <taxon>Bacillati</taxon>
        <taxon>Bacillota</taxon>
        <taxon>Clostridia</taxon>
        <taxon>Peptostreptococcales</taxon>
        <taxon>Natronincolaceae</taxon>
        <taxon>Anaerovirgula</taxon>
    </lineage>
</organism>
<dbReference type="Proteomes" id="UP000198304">
    <property type="component" value="Unassembled WGS sequence"/>
</dbReference>
<proteinExistence type="inferred from homology"/>
<dbReference type="PANTHER" id="PTHR47505:SF1">
    <property type="entry name" value="DNA UTILIZATION PROTEIN YHGH"/>
    <property type="match status" value="1"/>
</dbReference>
<dbReference type="InterPro" id="IPR051910">
    <property type="entry name" value="ComF/GntX_DNA_util-trans"/>
</dbReference>
<evidence type="ECO:0000313" key="3">
    <source>
        <dbReference type="EMBL" id="SNS49325.1"/>
    </source>
</evidence>
<dbReference type="InterPro" id="IPR044005">
    <property type="entry name" value="DZR_2"/>
</dbReference>
<evidence type="ECO:0000259" key="2">
    <source>
        <dbReference type="Pfam" id="PF18912"/>
    </source>
</evidence>
<dbReference type="RefSeq" id="WP_089283258.1">
    <property type="nucleotide sequence ID" value="NZ_FZOJ01000011.1"/>
</dbReference>
<dbReference type="EMBL" id="FZOJ01000011">
    <property type="protein sequence ID" value="SNS49325.1"/>
    <property type="molecule type" value="Genomic_DNA"/>
</dbReference>
<dbReference type="OrthoDB" id="9779910at2"/>
<keyword evidence="4" id="KW-1185">Reference proteome</keyword>
<dbReference type="PANTHER" id="PTHR47505">
    <property type="entry name" value="DNA UTILIZATION PROTEIN YHGH"/>
    <property type="match status" value="1"/>
</dbReference>
<dbReference type="CDD" id="cd06223">
    <property type="entry name" value="PRTases_typeI"/>
    <property type="match status" value="1"/>
</dbReference>
<dbReference type="InterPro" id="IPR000836">
    <property type="entry name" value="PRTase_dom"/>
</dbReference>
<name>A0A239EXI8_9FIRM</name>
<gene>
    <name evidence="3" type="ORF">SAMN05446037_101182</name>
</gene>
<dbReference type="Pfam" id="PF18912">
    <property type="entry name" value="DZR_2"/>
    <property type="match status" value="1"/>
</dbReference>